<dbReference type="InterPro" id="IPR009079">
    <property type="entry name" value="4_helix_cytokine-like_core"/>
</dbReference>
<dbReference type="PANTHER" id="PTHR21353:SF9">
    <property type="match status" value="1"/>
</dbReference>
<name>A0ABD1K560_9TELE</name>
<keyword evidence="3" id="KW-0202">Cytokine</keyword>
<evidence type="ECO:0000256" key="4">
    <source>
        <dbReference type="ARBA" id="ARBA00022525"/>
    </source>
</evidence>
<dbReference type="PANTHER" id="PTHR21353">
    <property type="match status" value="1"/>
</dbReference>
<reference evidence="5 6" key="1">
    <citation type="submission" date="2024-09" db="EMBL/GenBank/DDBJ databases">
        <title>A chromosome-level genome assembly of Gray's grenadier anchovy, Coilia grayii.</title>
        <authorList>
            <person name="Fu Z."/>
        </authorList>
    </citation>
    <scope>NUCLEOTIDE SEQUENCE [LARGE SCALE GENOMIC DNA]</scope>
    <source>
        <strain evidence="5">G4</strain>
        <tissue evidence="5">Muscle</tissue>
    </source>
</reference>
<gene>
    <name evidence="5" type="ORF">ACEWY4_008968</name>
</gene>
<comment type="subcellular location">
    <subcellularLocation>
        <location evidence="1">Secreted</location>
    </subcellularLocation>
</comment>
<evidence type="ECO:0000256" key="2">
    <source>
        <dbReference type="ARBA" id="ARBA00007432"/>
    </source>
</evidence>
<keyword evidence="6" id="KW-1185">Reference proteome</keyword>
<evidence type="ECO:0000256" key="1">
    <source>
        <dbReference type="ARBA" id="ARBA00004613"/>
    </source>
</evidence>
<accession>A0ABD1K560</accession>
<dbReference type="Proteomes" id="UP001591681">
    <property type="component" value="Unassembled WGS sequence"/>
</dbReference>
<dbReference type="GO" id="GO:0005125">
    <property type="term" value="F:cytokine activity"/>
    <property type="evidence" value="ECO:0007669"/>
    <property type="project" value="UniProtKB-KW"/>
</dbReference>
<organism evidence="5 6">
    <name type="scientific">Coilia grayii</name>
    <name type="common">Gray's grenadier anchovy</name>
    <dbReference type="NCBI Taxonomy" id="363190"/>
    <lineage>
        <taxon>Eukaryota</taxon>
        <taxon>Metazoa</taxon>
        <taxon>Chordata</taxon>
        <taxon>Craniata</taxon>
        <taxon>Vertebrata</taxon>
        <taxon>Euteleostomi</taxon>
        <taxon>Actinopterygii</taxon>
        <taxon>Neopterygii</taxon>
        <taxon>Teleostei</taxon>
        <taxon>Clupei</taxon>
        <taxon>Clupeiformes</taxon>
        <taxon>Clupeoidei</taxon>
        <taxon>Engraulidae</taxon>
        <taxon>Coilinae</taxon>
        <taxon>Coilia</taxon>
    </lineage>
</organism>
<protein>
    <submittedName>
        <fullName evidence="5">Uncharacterized protein</fullName>
    </submittedName>
</protein>
<proteinExistence type="inferred from homology"/>
<comment type="similarity">
    <text evidence="2">Belongs to the IL-6 superfamily.</text>
</comment>
<sequence length="212" mass="24059">MRFCHTLQRRADNGSGIEPNDGNVVDLSPHCSPVPNTCYTILFWPPPALQTLILHKLPPCHTDAERLCWDADGLRTFWVHLETQRHLLQREASTARARTTQRRGRGARAHSDLCLSIQHIQMDLRDLLKQVNAQLTLLNSTNTDLGLPCSARAVPVRVTQSSSPTATSPPRRTPRSLWAQRQEGYVVLRDLNRFLFRLALDFNFLKANLPPQ</sequence>
<dbReference type="AlphaFoldDB" id="A0ABD1K560"/>
<dbReference type="InterPro" id="IPR010681">
    <property type="entry name" value="PRF/CT"/>
</dbReference>
<evidence type="ECO:0000256" key="3">
    <source>
        <dbReference type="ARBA" id="ARBA00022514"/>
    </source>
</evidence>
<comment type="caution">
    <text evidence="5">The sequence shown here is derived from an EMBL/GenBank/DDBJ whole genome shotgun (WGS) entry which is preliminary data.</text>
</comment>
<keyword evidence="4" id="KW-0964">Secreted</keyword>
<evidence type="ECO:0000313" key="5">
    <source>
        <dbReference type="EMBL" id="KAL2094249.1"/>
    </source>
</evidence>
<evidence type="ECO:0000313" key="6">
    <source>
        <dbReference type="Proteomes" id="UP001591681"/>
    </source>
</evidence>
<dbReference type="EMBL" id="JBHFQA010000008">
    <property type="protein sequence ID" value="KAL2094249.1"/>
    <property type="molecule type" value="Genomic_DNA"/>
</dbReference>
<dbReference type="GO" id="GO:0005615">
    <property type="term" value="C:extracellular space"/>
    <property type="evidence" value="ECO:0007669"/>
    <property type="project" value="UniProtKB-KW"/>
</dbReference>
<dbReference type="Gene3D" id="1.20.1250.10">
    <property type="match status" value="1"/>
</dbReference>